<reference evidence="1 2" key="1">
    <citation type="submission" date="2021-06" db="EMBL/GenBank/DDBJ databases">
        <title>Caerostris extrusa draft genome.</title>
        <authorList>
            <person name="Kono N."/>
            <person name="Arakawa K."/>
        </authorList>
    </citation>
    <scope>NUCLEOTIDE SEQUENCE [LARGE SCALE GENOMIC DNA]</scope>
</reference>
<sequence>MPYIHLKECQCFSKQLNTHQFLFEYEKERKDNSASRSPPALVPVLPHLWSSGSEQFWNGLLPALAVHNVAVRDYFHCSLQMEDECRIGHGDVFSLLRLHRLQPSLRVWCGGLRPITWKMK</sequence>
<evidence type="ECO:0000313" key="2">
    <source>
        <dbReference type="Proteomes" id="UP001054945"/>
    </source>
</evidence>
<dbReference type="EMBL" id="BPLR01009803">
    <property type="protein sequence ID" value="GIY34751.1"/>
    <property type="molecule type" value="Genomic_DNA"/>
</dbReference>
<organism evidence="1 2">
    <name type="scientific">Caerostris extrusa</name>
    <name type="common">Bark spider</name>
    <name type="synonym">Caerostris bankana</name>
    <dbReference type="NCBI Taxonomy" id="172846"/>
    <lineage>
        <taxon>Eukaryota</taxon>
        <taxon>Metazoa</taxon>
        <taxon>Ecdysozoa</taxon>
        <taxon>Arthropoda</taxon>
        <taxon>Chelicerata</taxon>
        <taxon>Arachnida</taxon>
        <taxon>Araneae</taxon>
        <taxon>Araneomorphae</taxon>
        <taxon>Entelegynae</taxon>
        <taxon>Araneoidea</taxon>
        <taxon>Araneidae</taxon>
        <taxon>Caerostris</taxon>
    </lineage>
</organism>
<protein>
    <submittedName>
        <fullName evidence="1">Uncharacterized protein</fullName>
    </submittedName>
</protein>
<dbReference type="AlphaFoldDB" id="A0AAV4SPF6"/>
<proteinExistence type="predicted"/>
<name>A0AAV4SPF6_CAEEX</name>
<evidence type="ECO:0000313" key="1">
    <source>
        <dbReference type="EMBL" id="GIY34751.1"/>
    </source>
</evidence>
<keyword evidence="2" id="KW-1185">Reference proteome</keyword>
<accession>A0AAV4SPF6</accession>
<comment type="caution">
    <text evidence="1">The sequence shown here is derived from an EMBL/GenBank/DDBJ whole genome shotgun (WGS) entry which is preliminary data.</text>
</comment>
<dbReference type="Proteomes" id="UP001054945">
    <property type="component" value="Unassembled WGS sequence"/>
</dbReference>
<gene>
    <name evidence="1" type="ORF">CEXT_797861</name>
</gene>